<dbReference type="PANTHER" id="PTHR23318:SF0">
    <property type="entry name" value="SERINE_THREONINE-PROTEIN PHOSPHATASE 4 REGULATORY SUBUNIT 3"/>
    <property type="match status" value="1"/>
</dbReference>
<feature type="region of interest" description="Disordered" evidence="3">
    <location>
        <begin position="752"/>
        <end position="805"/>
    </location>
</feature>
<dbReference type="NCBIfam" id="NF004855">
    <property type="entry name" value="PRK06208.1"/>
    <property type="match status" value="1"/>
</dbReference>
<dbReference type="InterPro" id="IPR051137">
    <property type="entry name" value="PP4R3-like"/>
</dbReference>
<dbReference type="FunFam" id="3.40.225.10:FF:000009">
    <property type="entry name" value="Class II aldolase/adducin N-terminal"/>
    <property type="match status" value="1"/>
</dbReference>
<dbReference type="Pfam" id="PF04802">
    <property type="entry name" value="PP4R3"/>
    <property type="match status" value="1"/>
</dbReference>
<dbReference type="SUPFAM" id="SSF48371">
    <property type="entry name" value="ARM repeat"/>
    <property type="match status" value="1"/>
</dbReference>
<keyword evidence="2" id="KW-0539">Nucleus</keyword>
<name>A0A3M7EDU0_HORWE</name>
<dbReference type="InterPro" id="IPR036409">
    <property type="entry name" value="Aldolase_II/adducin_N_sf"/>
</dbReference>
<dbReference type="InterPro" id="IPR055236">
    <property type="entry name" value="EVH1_PP4R3"/>
</dbReference>
<feature type="compositionally biased region" description="Low complexity" evidence="3">
    <location>
        <begin position="1314"/>
        <end position="1324"/>
    </location>
</feature>
<reference evidence="5 6" key="1">
    <citation type="journal article" date="2018" name="BMC Genomics">
        <title>Genomic evidence for intraspecific hybridization in a clonal and extremely halotolerant yeast.</title>
        <authorList>
            <person name="Gostincar C."/>
            <person name="Stajich J.E."/>
            <person name="Zupancic J."/>
            <person name="Zalar P."/>
            <person name="Gunde-Cimerman N."/>
        </authorList>
    </citation>
    <scope>NUCLEOTIDE SEQUENCE [LARGE SCALE GENOMIC DNA]</scope>
    <source>
        <strain evidence="5 6">EXF-2682</strain>
    </source>
</reference>
<proteinExistence type="predicted"/>
<dbReference type="SUPFAM" id="SSF50729">
    <property type="entry name" value="PH domain-like"/>
    <property type="match status" value="1"/>
</dbReference>
<dbReference type="OrthoDB" id="27483at2759"/>
<evidence type="ECO:0000256" key="2">
    <source>
        <dbReference type="ARBA" id="ARBA00023242"/>
    </source>
</evidence>
<dbReference type="GO" id="GO:0072542">
    <property type="term" value="F:protein phosphatase activator activity"/>
    <property type="evidence" value="ECO:0007669"/>
    <property type="project" value="TreeGrafter"/>
</dbReference>
<evidence type="ECO:0000259" key="4">
    <source>
        <dbReference type="SMART" id="SM01007"/>
    </source>
</evidence>
<dbReference type="InterPro" id="IPR011993">
    <property type="entry name" value="PH-like_dom_sf"/>
</dbReference>
<dbReference type="EMBL" id="QWIP01000078">
    <property type="protein sequence ID" value="RMY74296.1"/>
    <property type="molecule type" value="Genomic_DNA"/>
</dbReference>
<dbReference type="InterPro" id="IPR016024">
    <property type="entry name" value="ARM-type_fold"/>
</dbReference>
<evidence type="ECO:0000256" key="1">
    <source>
        <dbReference type="ARBA" id="ARBA00004123"/>
    </source>
</evidence>
<evidence type="ECO:0000256" key="3">
    <source>
        <dbReference type="SAM" id="MobiDB-lite"/>
    </source>
</evidence>
<feature type="region of interest" description="Disordered" evidence="3">
    <location>
        <begin position="300"/>
        <end position="349"/>
    </location>
</feature>
<feature type="region of interest" description="Disordered" evidence="3">
    <location>
        <begin position="1"/>
        <end position="26"/>
    </location>
</feature>
<dbReference type="PANTHER" id="PTHR23318">
    <property type="entry name" value="ATP SYNTHASE GAMMA-RELATED"/>
    <property type="match status" value="1"/>
</dbReference>
<dbReference type="SMART" id="SM01007">
    <property type="entry name" value="Aldolase_II"/>
    <property type="match status" value="1"/>
</dbReference>
<feature type="compositionally biased region" description="Basic and acidic residues" evidence="3">
    <location>
        <begin position="1295"/>
        <end position="1308"/>
    </location>
</feature>
<dbReference type="SUPFAM" id="SSF53639">
    <property type="entry name" value="AraD/HMP-PK domain-like"/>
    <property type="match status" value="1"/>
</dbReference>
<feature type="compositionally biased region" description="Low complexity" evidence="3">
    <location>
        <begin position="783"/>
        <end position="794"/>
    </location>
</feature>
<dbReference type="GO" id="GO:0005654">
    <property type="term" value="C:nucleoplasm"/>
    <property type="evidence" value="ECO:0007669"/>
    <property type="project" value="TreeGrafter"/>
</dbReference>
<dbReference type="Pfam" id="PF22972">
    <property type="entry name" value="EVH1_PP4R3"/>
    <property type="match status" value="1"/>
</dbReference>
<dbReference type="GO" id="GO:0006974">
    <property type="term" value="P:DNA damage response"/>
    <property type="evidence" value="ECO:0007669"/>
    <property type="project" value="TreeGrafter"/>
</dbReference>
<evidence type="ECO:0000313" key="6">
    <source>
        <dbReference type="Proteomes" id="UP000269276"/>
    </source>
</evidence>
<comment type="subcellular location">
    <subcellularLocation>
        <location evidence="1">Nucleus</location>
    </subcellularLocation>
</comment>
<feature type="compositionally biased region" description="Basic and acidic residues" evidence="3">
    <location>
        <begin position="1407"/>
        <end position="1419"/>
    </location>
</feature>
<feature type="compositionally biased region" description="Basic and acidic residues" evidence="3">
    <location>
        <begin position="384"/>
        <end position="399"/>
    </location>
</feature>
<dbReference type="VEuPathDB" id="FungiDB:BTJ68_15262"/>
<feature type="compositionally biased region" description="Low complexity" evidence="3">
    <location>
        <begin position="403"/>
        <end position="417"/>
    </location>
</feature>
<feature type="region of interest" description="Disordered" evidence="3">
    <location>
        <begin position="1248"/>
        <end position="1473"/>
    </location>
</feature>
<feature type="domain" description="Class II aldolase/adducin N-terminal" evidence="4">
    <location>
        <begin position="54"/>
        <end position="234"/>
    </location>
</feature>
<protein>
    <recommendedName>
        <fullName evidence="4">Class II aldolase/adducin N-terminal domain-containing protein</fullName>
    </recommendedName>
</protein>
<accession>A0A3M7EDU0</accession>
<feature type="region of interest" description="Disordered" evidence="3">
    <location>
        <begin position="1205"/>
        <end position="1231"/>
    </location>
</feature>
<dbReference type="Gene3D" id="2.30.29.30">
    <property type="entry name" value="Pleckstrin-homology domain (PH domain)/Phosphotyrosine-binding domain (PTB)"/>
    <property type="match status" value="1"/>
</dbReference>
<dbReference type="Pfam" id="PF00596">
    <property type="entry name" value="Aldolase_II"/>
    <property type="match status" value="1"/>
</dbReference>
<dbReference type="VEuPathDB" id="FungiDB:BTJ68_11930"/>
<comment type="caution">
    <text evidence="5">The sequence shown here is derived from an EMBL/GenBank/DDBJ whole genome shotgun (WGS) entry which is preliminary data.</text>
</comment>
<feature type="compositionally biased region" description="Basic residues" evidence="3">
    <location>
        <begin position="332"/>
        <end position="349"/>
    </location>
</feature>
<feature type="region of interest" description="Disordered" evidence="3">
    <location>
        <begin position="363"/>
        <end position="426"/>
    </location>
</feature>
<dbReference type="GO" id="GO:0030289">
    <property type="term" value="C:protein phosphatase 4 complex"/>
    <property type="evidence" value="ECO:0007669"/>
    <property type="project" value="TreeGrafter"/>
</dbReference>
<feature type="compositionally biased region" description="Polar residues" evidence="3">
    <location>
        <begin position="1"/>
        <end position="20"/>
    </location>
</feature>
<feature type="compositionally biased region" description="Acidic residues" evidence="3">
    <location>
        <begin position="1277"/>
        <end position="1291"/>
    </location>
</feature>
<gene>
    <name evidence="5" type="ORF">D0863_03324</name>
</gene>
<sequence>MAPIAQPNTVLTQEPSNGNASVGALGKTKAGKPLKIRAYPKFDSLEEERLYRKQHLAAAYRVFADRGFDEGVAGHISVRDPILTDHFWLNPLSQHFSQISVSDLILVDEEGTVVVGEEPINAAAFAIHSEIHKARPDVTAACHAHSVYGKAFSVFGRELDMMTQDSLRFYKSHAVYPQFGGVVLDREEGRRIAEHLGDGKAIILQNHGLLTVGSSVDSAAFWFLSLDKTCHAQLLADAAANGSGHQKTMIPDEEAKYSYEQVGTEAKGWLAFQPYYDEILAKSNGSTRADSDAIWDTAPPLTAESARGPPQPTTRSRRAGKRLITTCIARPTRQRYRRRRNTTPRGRIRRRVTCVAYVEYGRSEEQGQRRTPTRQAHTYPRAHQTREWGKGGNEKKQAREMAQPQQNNGQPRPSSPSNSPPSPERKRVKVYELKNNDWYDRGTGFCSGQLVQSPQSTPENPDARILVVSEDDSNRVLLETRISKDDGYQQQQDTLIVWTEANGVDMALSFQEADGCAGVWSFVNEVQQRLNALAGPDDGLSDDILDPVQAISLPEPELGHLDEVEQAIRAAGGTPNSREALIKTILTPAPSSGPEPGPTYILRLGPLVEAAEAAQSVDDLHRLCNIMKHLILLNDSSLIEHVVSDAAIQGVVGALEYDPDFPLHKANHRQYLADTSKFKQVVEIRNEEIVRKIHVTYRLLYLKDVVLARILDDPTFSVLNSLIFFYQVDVVNYLLGDAEFLRQLFGIFRAPPQAPPSASRPNPTHDKDDDDGQHSPKGTSYSLPTPDTTDLPLDSNSNATGSGRDKKKDAVLFMRDCCAIGKNIQAQNRASLFQNFIHHGLFAVITYALRHHEASVRVAGTDVLVALIDHDPGLVRQYCFQAIQARQRENSREGPLTDTLIELLLVEVDLGVKSQMADAIKILLDPSSANGMDMLARQANAEILAKRAGAHNAHAGGQNAPPQTEAFIAHFYDHSATRLFKPLMELDKCGPSGVRGLSVQETSLFTHLVEILCFFVRQHSYRSKLFILSENLHSRIALLLHCPQKHMRLTALKWFRTCIGLQDEFHNRQIIQYRLFEPILGIVEATQPKDNLLNSACLDLFEYIKREGIKQLLVHLVENYRERLERLTFVGLFGMLVQRYEQMQAGYVPSNANGVDESSFTTQEGTPRGLHVNGRAAFSGLREMDGDEEAYFDDIEEEEAGTGLPSMEDAAAKPDGVASPHGEAASPMKPLVNYPEDEEEDAMDILASSPDREAGASKKASSVGEAGGRAGVTDADAPCEDAMDLVNDESLETSRMTEHERERGRDRQPVPLESSPGTLAASASPPGPPTPAKRRREDDEEDEMSMLMGSGRASSSNKRRSSAASITSGTHHVQLDGSTSPGAMQNSELPSKAAEIQGGDLSVRSPPTDHKGQEQHGEDAQVGQPAPSQDGSRPSLRRKGSLKTRNMGSENKFVVKPIQLASNAAEKKEEQGK</sequence>
<organism evidence="5 6">
    <name type="scientific">Hortaea werneckii</name>
    <name type="common">Black yeast</name>
    <name type="synonym">Cladosporium werneckii</name>
    <dbReference type="NCBI Taxonomy" id="91943"/>
    <lineage>
        <taxon>Eukaryota</taxon>
        <taxon>Fungi</taxon>
        <taxon>Dikarya</taxon>
        <taxon>Ascomycota</taxon>
        <taxon>Pezizomycotina</taxon>
        <taxon>Dothideomycetes</taxon>
        <taxon>Dothideomycetidae</taxon>
        <taxon>Mycosphaerellales</taxon>
        <taxon>Teratosphaeriaceae</taxon>
        <taxon>Hortaea</taxon>
    </lineage>
</organism>
<dbReference type="InterPro" id="IPR006887">
    <property type="entry name" value="P4R3-like_central_dom"/>
</dbReference>
<feature type="compositionally biased region" description="Polar residues" evidence="3">
    <location>
        <begin position="1366"/>
        <end position="1389"/>
    </location>
</feature>
<dbReference type="InterPro" id="IPR001303">
    <property type="entry name" value="Aldolase_II/adducin_N"/>
</dbReference>
<evidence type="ECO:0000313" key="5">
    <source>
        <dbReference type="EMBL" id="RMY74296.1"/>
    </source>
</evidence>
<dbReference type="Proteomes" id="UP000269276">
    <property type="component" value="Unassembled WGS sequence"/>
</dbReference>
<dbReference type="Gene3D" id="3.40.225.10">
    <property type="entry name" value="Class II aldolase/adducin N-terminal domain"/>
    <property type="match status" value="1"/>
</dbReference>